<feature type="region of interest" description="Disordered" evidence="1">
    <location>
        <begin position="197"/>
        <end position="229"/>
    </location>
</feature>
<evidence type="ECO:0000313" key="2">
    <source>
        <dbReference type="EMBL" id="CAB4255731.1"/>
    </source>
</evidence>
<accession>A0A8H2VHF4</accession>
<name>A0A8H2VHF4_9SACH</name>
<dbReference type="RefSeq" id="XP_041407575.1">
    <property type="nucleotide sequence ID" value="XM_041551641.1"/>
</dbReference>
<comment type="caution">
    <text evidence="2">The sequence shown here is derived from an EMBL/GenBank/DDBJ whole genome shotgun (WGS) entry which is preliminary data.</text>
</comment>
<dbReference type="OrthoDB" id="4068794at2759"/>
<dbReference type="Proteomes" id="UP000644660">
    <property type="component" value="Unassembled WGS sequence"/>
</dbReference>
<proteinExistence type="predicted"/>
<dbReference type="EMBL" id="CAEFZW010000007">
    <property type="protein sequence ID" value="CAB4255731.1"/>
    <property type="molecule type" value="Genomic_DNA"/>
</dbReference>
<keyword evidence="3" id="KW-1185">Reference proteome</keyword>
<dbReference type="GeneID" id="64858789"/>
<feature type="region of interest" description="Disordered" evidence="1">
    <location>
        <begin position="270"/>
        <end position="301"/>
    </location>
</feature>
<sequence>MQDGNSPYIGGSSFGQNHIARSNSTSDLFNLTADIQHKNTHPMKKIYHTQSMNGSNFNHHHHNNNTIVDKDFCISTNHATKKKLTPYQVQRQKMQKSFMFPNGENFTPKRSKHYSMNYNDENSNFITHRNSSSTSINSAPTFNYPRSNSLTITTNKNQTIMKQKKLSTWSLNLQDTPIAPLSSSSSPNVMKDIMEIKAQSPVNSKKSSDSDNSMKEDNQSNNTLPTTNSDIEVLQENIVKPIVLSDKISSPSIDLTTNVSLSLAKTNSNVTLSKPSEKTEPLKLRKSSKRPKTSSSESLPVVKDAEIRKKKTSSNGLKFGSFFKKLFGGNSSSNEKHKKRKLNKSTKMETKSNPPKIETDLEKSSPIIEDITLSLDIENEIDDNLMDTDLIFDSILLKMNNGKTTKPTTKSKKVEKLTVLAPRLENTSFENSCEDPNFVDHSLVNDFAKLGNFINLSISDDINQPPPRSSKRPTLESKKTASEFYNAQPNIIKRLQNEFGIVLIGETPSKQISSKTERSILKRSCQKSTVEKNNIGVRFTNEVYLTNTYSLSEYERKDKGFKKRMTLLMQRDRTFFDSVKKELNYYKSHEMAVHQDMKQFTQFFD</sequence>
<feature type="region of interest" description="Disordered" evidence="1">
    <location>
        <begin position="331"/>
        <end position="359"/>
    </location>
</feature>
<gene>
    <name evidence="2" type="ORF">KABA2_07S03190</name>
</gene>
<protein>
    <submittedName>
        <fullName evidence="2">Uncharacterized protein</fullName>
    </submittedName>
</protein>
<feature type="compositionally biased region" description="Basic and acidic residues" evidence="1">
    <location>
        <begin position="206"/>
        <end position="218"/>
    </location>
</feature>
<reference evidence="2 3" key="1">
    <citation type="submission" date="2020-05" db="EMBL/GenBank/DDBJ databases">
        <authorList>
            <person name="Casaregola S."/>
            <person name="Devillers H."/>
            <person name="Grondin C."/>
        </authorList>
    </citation>
    <scope>NUCLEOTIDE SEQUENCE [LARGE SCALE GENOMIC DNA]</scope>
    <source>
        <strain evidence="2 3">CLIB 1767</strain>
    </source>
</reference>
<dbReference type="AlphaFoldDB" id="A0A8H2VHF4"/>
<evidence type="ECO:0000313" key="3">
    <source>
        <dbReference type="Proteomes" id="UP000644660"/>
    </source>
</evidence>
<evidence type="ECO:0000256" key="1">
    <source>
        <dbReference type="SAM" id="MobiDB-lite"/>
    </source>
</evidence>
<feature type="compositionally biased region" description="Polar residues" evidence="1">
    <location>
        <begin position="219"/>
        <end position="229"/>
    </location>
</feature>
<feature type="region of interest" description="Disordered" evidence="1">
    <location>
        <begin position="461"/>
        <end position="480"/>
    </location>
</feature>
<organism evidence="2 3">
    <name type="scientific">Maudiozyma barnettii</name>
    <dbReference type="NCBI Taxonomy" id="61262"/>
    <lineage>
        <taxon>Eukaryota</taxon>
        <taxon>Fungi</taxon>
        <taxon>Dikarya</taxon>
        <taxon>Ascomycota</taxon>
        <taxon>Saccharomycotina</taxon>
        <taxon>Saccharomycetes</taxon>
        <taxon>Saccharomycetales</taxon>
        <taxon>Saccharomycetaceae</taxon>
        <taxon>Maudiozyma</taxon>
    </lineage>
</organism>